<dbReference type="PANTHER" id="PTHR43798">
    <property type="entry name" value="MONOACYLGLYCEROL LIPASE"/>
    <property type="match status" value="1"/>
</dbReference>
<dbReference type="EMBL" id="CP101987">
    <property type="protein sequence ID" value="UUI72184.1"/>
    <property type="molecule type" value="Genomic_DNA"/>
</dbReference>
<proteinExistence type="predicted"/>
<accession>A0ABY5KNX8</accession>
<feature type="domain" description="AB hydrolase-1" evidence="1">
    <location>
        <begin position="12"/>
        <end position="248"/>
    </location>
</feature>
<evidence type="ECO:0000313" key="2">
    <source>
        <dbReference type="EMBL" id="UUI72184.1"/>
    </source>
</evidence>
<evidence type="ECO:0000259" key="1">
    <source>
        <dbReference type="Pfam" id="PF12697"/>
    </source>
</evidence>
<organism evidence="2 3">
    <name type="scientific">Cellulomonas xiejunii</name>
    <dbReference type="NCBI Taxonomy" id="2968083"/>
    <lineage>
        <taxon>Bacteria</taxon>
        <taxon>Bacillati</taxon>
        <taxon>Actinomycetota</taxon>
        <taxon>Actinomycetes</taxon>
        <taxon>Micrococcales</taxon>
        <taxon>Cellulomonadaceae</taxon>
        <taxon>Cellulomonas</taxon>
    </lineage>
</organism>
<evidence type="ECO:0000313" key="3">
    <source>
        <dbReference type="Proteomes" id="UP001316384"/>
    </source>
</evidence>
<dbReference type="PRINTS" id="PR00111">
    <property type="entry name" value="ABHYDROLASE"/>
</dbReference>
<dbReference type="SUPFAM" id="SSF53474">
    <property type="entry name" value="alpha/beta-Hydrolases"/>
    <property type="match status" value="1"/>
</dbReference>
<dbReference type="PANTHER" id="PTHR43798:SF6">
    <property type="entry name" value="HYDROLASE, PUTATIVE (AFU_ORTHOLOGUE AFUA_4G13070)-RELATED"/>
    <property type="match status" value="1"/>
</dbReference>
<dbReference type="InterPro" id="IPR000073">
    <property type="entry name" value="AB_hydrolase_1"/>
</dbReference>
<dbReference type="RefSeq" id="WP_227577747.1">
    <property type="nucleotide sequence ID" value="NZ_CP101987.1"/>
</dbReference>
<sequence length="267" mass="28669">MHTVERGAGTPLVMVHGFGVDHRILLSLDPVLDAAGGWRRIYLDLPGTAGTPVGEVAGTRDVVDAVEREIERRLGDEPFAILGNSFGGMVARQVAHDSRARVLGLATLAGVFVAANERRTLPPRTVLREDPEAVRTAGDAADDYVEMAVEQHVEGVRAFLAHVHPGLRSVDQAALERIAQRYSLDVEPEDASPEPFTAPALFVTGRQDHVVGWQDALPRLAHYPRATFAVLDAAGHNLHLERPAPAAALVVDWLERVRAAHAGSGAA</sequence>
<dbReference type="InterPro" id="IPR029058">
    <property type="entry name" value="AB_hydrolase_fold"/>
</dbReference>
<protein>
    <submittedName>
        <fullName evidence="2">Alpha/beta hydrolase</fullName>
    </submittedName>
</protein>
<keyword evidence="2" id="KW-0378">Hydrolase</keyword>
<dbReference type="Pfam" id="PF12697">
    <property type="entry name" value="Abhydrolase_6"/>
    <property type="match status" value="1"/>
</dbReference>
<dbReference type="GO" id="GO:0016787">
    <property type="term" value="F:hydrolase activity"/>
    <property type="evidence" value="ECO:0007669"/>
    <property type="project" value="UniProtKB-KW"/>
</dbReference>
<keyword evidence="3" id="KW-1185">Reference proteome</keyword>
<gene>
    <name evidence="2" type="ORF">NP048_01570</name>
</gene>
<name>A0ABY5KNX8_9CELL</name>
<dbReference type="Gene3D" id="3.40.50.1820">
    <property type="entry name" value="alpha/beta hydrolase"/>
    <property type="match status" value="1"/>
</dbReference>
<dbReference type="InterPro" id="IPR050266">
    <property type="entry name" value="AB_hydrolase_sf"/>
</dbReference>
<reference evidence="2 3" key="1">
    <citation type="submission" date="2022-07" db="EMBL/GenBank/DDBJ databases">
        <title>Novel species in genus cellulomonas.</title>
        <authorList>
            <person name="Ye L."/>
        </authorList>
    </citation>
    <scope>NUCLEOTIDE SEQUENCE [LARGE SCALE GENOMIC DNA]</scope>
    <source>
        <strain evidence="3">zg-B89</strain>
    </source>
</reference>
<dbReference type="Proteomes" id="UP001316384">
    <property type="component" value="Chromosome"/>
</dbReference>